<accession>A0A849VN26</accession>
<keyword evidence="4" id="KW-1185">Reference proteome</keyword>
<dbReference type="RefSeq" id="WP_113282027.1">
    <property type="nucleotide sequence ID" value="NZ_JABUMX010000001.1"/>
</dbReference>
<protein>
    <submittedName>
        <fullName evidence="3">Uncharacterized protein</fullName>
    </submittedName>
</protein>
<evidence type="ECO:0000256" key="2">
    <source>
        <dbReference type="SAM" id="MobiDB-lite"/>
    </source>
</evidence>
<sequence length="177" mass="19597">MAFSSSVMRRRSAVALCRDYGISSAEIAPLFGEDEAQFLRALKRHGLSGGGFEQKSRQLRLAEKIMNLLQKEVEALTALEEDSLSKTKLDTLALLTRTIEKVGDLQERFAAVRLEAVGGLSTDELRNVLTRIDERIDELAEMRARELVQIQSERTGDESRGPGMDDPGARCTTAATR</sequence>
<feature type="coiled-coil region" evidence="1">
    <location>
        <begin position="52"/>
        <end position="82"/>
    </location>
</feature>
<dbReference type="Proteomes" id="UP000550508">
    <property type="component" value="Unassembled WGS sequence"/>
</dbReference>
<gene>
    <name evidence="3" type="ORF">HQ945_02935</name>
</gene>
<proteinExistence type="predicted"/>
<dbReference type="EMBL" id="JABUMX010000001">
    <property type="protein sequence ID" value="NTS30199.1"/>
    <property type="molecule type" value="Genomic_DNA"/>
</dbReference>
<keyword evidence="1" id="KW-0175">Coiled coil</keyword>
<feature type="region of interest" description="Disordered" evidence="2">
    <location>
        <begin position="150"/>
        <end position="177"/>
    </location>
</feature>
<evidence type="ECO:0000256" key="1">
    <source>
        <dbReference type="SAM" id="Coils"/>
    </source>
</evidence>
<evidence type="ECO:0000313" key="4">
    <source>
        <dbReference type="Proteomes" id="UP000550508"/>
    </source>
</evidence>
<organism evidence="3 4">
    <name type="scientific">Phyllobacterium pellucidum</name>
    <dbReference type="NCBI Taxonomy" id="2740464"/>
    <lineage>
        <taxon>Bacteria</taxon>
        <taxon>Pseudomonadati</taxon>
        <taxon>Pseudomonadota</taxon>
        <taxon>Alphaproteobacteria</taxon>
        <taxon>Hyphomicrobiales</taxon>
        <taxon>Phyllobacteriaceae</taxon>
        <taxon>Phyllobacterium</taxon>
    </lineage>
</organism>
<comment type="caution">
    <text evidence="3">The sequence shown here is derived from an EMBL/GenBank/DDBJ whole genome shotgun (WGS) entry which is preliminary data.</text>
</comment>
<evidence type="ECO:0000313" key="3">
    <source>
        <dbReference type="EMBL" id="NTS30199.1"/>
    </source>
</evidence>
<dbReference type="AlphaFoldDB" id="A0A849VN26"/>
<reference evidence="3 4" key="1">
    <citation type="submission" date="2020-05" db="EMBL/GenBank/DDBJ databases">
        <authorList>
            <person name="Kim M.K."/>
        </authorList>
    </citation>
    <scope>NUCLEOTIDE SEQUENCE [LARGE SCALE GENOMIC DNA]</scope>
    <source>
        <strain evidence="3 4">BT25</strain>
    </source>
</reference>
<name>A0A849VN26_9HYPH</name>